<dbReference type="PANTHER" id="PTHR47515:SF1">
    <property type="entry name" value="BLR2054 PROTEIN"/>
    <property type="match status" value="1"/>
</dbReference>
<keyword evidence="3" id="KW-1185">Reference proteome</keyword>
<dbReference type="Proteomes" id="UP000298631">
    <property type="component" value="Plasmid unnamed2"/>
</dbReference>
<protein>
    <recommendedName>
        <fullName evidence="1">Integrase catalytic domain-containing protein</fullName>
    </recommendedName>
</protein>
<dbReference type="OrthoDB" id="9813285at2"/>
<dbReference type="PANTHER" id="PTHR47515">
    <property type="entry name" value="LOW CALCIUM RESPONSE LOCUS PROTEIN T"/>
    <property type="match status" value="1"/>
</dbReference>
<keyword evidence="2" id="KW-0614">Plasmid</keyword>
<organism evidence="2 3">
    <name type="scientific">Pseudorhodobacter turbinis</name>
    <dbReference type="NCBI Taxonomy" id="2500533"/>
    <lineage>
        <taxon>Bacteria</taxon>
        <taxon>Pseudomonadati</taxon>
        <taxon>Pseudomonadota</taxon>
        <taxon>Alphaproteobacteria</taxon>
        <taxon>Rhodobacterales</taxon>
        <taxon>Paracoccaceae</taxon>
        <taxon>Pseudorhodobacter</taxon>
    </lineage>
</organism>
<evidence type="ECO:0000313" key="2">
    <source>
        <dbReference type="EMBL" id="QCO58144.1"/>
    </source>
</evidence>
<accession>A0A4V1E1H4</accession>
<name>A0A4V1E1H4_9RHOB</name>
<evidence type="ECO:0000259" key="1">
    <source>
        <dbReference type="Pfam" id="PF13683"/>
    </source>
</evidence>
<dbReference type="Pfam" id="PF13683">
    <property type="entry name" value="rve_3"/>
    <property type="match status" value="1"/>
</dbReference>
<gene>
    <name evidence="2" type="ORF">EOK75_20390</name>
</gene>
<dbReference type="GO" id="GO:0015074">
    <property type="term" value="P:DNA integration"/>
    <property type="evidence" value="ECO:0007669"/>
    <property type="project" value="InterPro"/>
</dbReference>
<dbReference type="AlphaFoldDB" id="A0A4V1E1H4"/>
<dbReference type="InterPro" id="IPR001584">
    <property type="entry name" value="Integrase_cat-core"/>
</dbReference>
<geneLocation type="plasmid" evidence="2 3">
    <name>unnamed2</name>
</geneLocation>
<sequence>MGIISRPESPNRTVSSKALTVSCGPLGDEITCWVTDECLNETLFGTLRNARKTLDEWQEDYNWRRPHSALANMTPMEFLQRKAMDS</sequence>
<dbReference type="EMBL" id="CP039966">
    <property type="protein sequence ID" value="QCO58144.1"/>
    <property type="molecule type" value="Genomic_DNA"/>
</dbReference>
<evidence type="ECO:0000313" key="3">
    <source>
        <dbReference type="Proteomes" id="UP000298631"/>
    </source>
</evidence>
<dbReference type="SUPFAM" id="SSF53098">
    <property type="entry name" value="Ribonuclease H-like"/>
    <property type="match status" value="1"/>
</dbReference>
<proteinExistence type="predicted"/>
<dbReference type="KEGG" id="pseb:EOK75_20390"/>
<reference evidence="2 3" key="1">
    <citation type="submission" date="2019-05" db="EMBL/GenBank/DDBJ databases">
        <title>Pseudorhodobacter turbinis sp. nov., isolated from the gut of the Korean turban shell.</title>
        <authorList>
            <person name="Jeong Y.-S."/>
            <person name="Kang W.-R."/>
            <person name="Bae J.-W."/>
        </authorList>
    </citation>
    <scope>NUCLEOTIDE SEQUENCE [LARGE SCALE GENOMIC DNA]</scope>
    <source>
        <strain evidence="2 3">S12M18</strain>
        <plasmid evidence="2 3">unnamed2</plasmid>
    </source>
</reference>
<dbReference type="InterPro" id="IPR012337">
    <property type="entry name" value="RNaseH-like_sf"/>
</dbReference>
<feature type="domain" description="Integrase catalytic" evidence="1">
    <location>
        <begin position="35"/>
        <end position="75"/>
    </location>
</feature>